<comment type="caution">
    <text evidence="1">The sequence shown here is derived from an EMBL/GenBank/DDBJ whole genome shotgun (WGS) entry which is preliminary data.</text>
</comment>
<dbReference type="GO" id="GO:0003676">
    <property type="term" value="F:nucleic acid binding"/>
    <property type="evidence" value="ECO:0007669"/>
    <property type="project" value="InterPro"/>
</dbReference>
<dbReference type="PANTHER" id="PTHR37984:SF11">
    <property type="entry name" value="INTEGRASE CATALYTIC DOMAIN-CONTAINING PROTEIN"/>
    <property type="match status" value="1"/>
</dbReference>
<evidence type="ECO:0000313" key="2">
    <source>
        <dbReference type="Proteomes" id="UP001152320"/>
    </source>
</evidence>
<name>A0A9Q1BWM7_HOLLE</name>
<organism evidence="1 2">
    <name type="scientific">Holothuria leucospilota</name>
    <name type="common">Black long sea cucumber</name>
    <name type="synonym">Mertensiothuria leucospilota</name>
    <dbReference type="NCBI Taxonomy" id="206669"/>
    <lineage>
        <taxon>Eukaryota</taxon>
        <taxon>Metazoa</taxon>
        <taxon>Echinodermata</taxon>
        <taxon>Eleutherozoa</taxon>
        <taxon>Echinozoa</taxon>
        <taxon>Holothuroidea</taxon>
        <taxon>Aspidochirotacea</taxon>
        <taxon>Aspidochirotida</taxon>
        <taxon>Holothuriidae</taxon>
        <taxon>Holothuria</taxon>
    </lineage>
</organism>
<dbReference type="InterPro" id="IPR050951">
    <property type="entry name" value="Retrovirus_Pol_polyprotein"/>
</dbReference>
<dbReference type="AlphaFoldDB" id="A0A9Q1BWM7"/>
<proteinExistence type="predicted"/>
<evidence type="ECO:0000313" key="1">
    <source>
        <dbReference type="EMBL" id="KAJ8034241.1"/>
    </source>
</evidence>
<keyword evidence="2" id="KW-1185">Reference proteome</keyword>
<dbReference type="Proteomes" id="UP001152320">
    <property type="component" value="Chromosome 10"/>
</dbReference>
<dbReference type="OrthoDB" id="8035941at2759"/>
<reference evidence="1" key="1">
    <citation type="submission" date="2021-10" db="EMBL/GenBank/DDBJ databases">
        <title>Tropical sea cucumber genome reveals ecological adaptation and Cuvierian tubules defense mechanism.</title>
        <authorList>
            <person name="Chen T."/>
        </authorList>
    </citation>
    <scope>NUCLEOTIDE SEQUENCE</scope>
    <source>
        <strain evidence="1">Nanhai2018</strain>
        <tissue evidence="1">Muscle</tissue>
    </source>
</reference>
<protein>
    <submittedName>
        <fullName evidence="1">Uncharacterized protein</fullName>
    </submittedName>
</protein>
<dbReference type="PANTHER" id="PTHR37984">
    <property type="entry name" value="PROTEIN CBG26694"/>
    <property type="match status" value="1"/>
</dbReference>
<dbReference type="Gene3D" id="3.30.420.10">
    <property type="entry name" value="Ribonuclease H-like superfamily/Ribonuclease H"/>
    <property type="match status" value="1"/>
</dbReference>
<accession>A0A9Q1BWM7</accession>
<dbReference type="InterPro" id="IPR036397">
    <property type="entry name" value="RNaseH_sf"/>
</dbReference>
<gene>
    <name evidence="1" type="ORF">HOLleu_20994</name>
</gene>
<sequence>MNKVFLKLIRTLVVEGTDWRKELKNFLLINRSSPHITTGLSPAEMLFNRQIRTKLPQVGNMSVSQKQLKEAMRHDRAQKQSYKNYADRHRRTQVRDIKPGYKVLVRCEKKNKLSPTFFPTPFKVAKKMGKCLELMRPDGIKFRENVSHTKLYKCGEGEIGDANLYDLEEDDTCDNGEGENIHS</sequence>
<dbReference type="EMBL" id="JAIZAY010000010">
    <property type="protein sequence ID" value="KAJ8034241.1"/>
    <property type="molecule type" value="Genomic_DNA"/>
</dbReference>